<dbReference type="InterPro" id="IPR001667">
    <property type="entry name" value="DDH_dom"/>
</dbReference>
<evidence type="ECO:0000313" key="11">
    <source>
        <dbReference type="Proteomes" id="UP000501830"/>
    </source>
</evidence>
<dbReference type="EMBL" id="CP049889">
    <property type="protein sequence ID" value="QIK50677.1"/>
    <property type="molecule type" value="Genomic_DNA"/>
</dbReference>
<dbReference type="InterPro" id="IPR051673">
    <property type="entry name" value="SSDNA_exonuclease_RecJ"/>
</dbReference>
<keyword evidence="3" id="KW-0540">Nuclease</keyword>
<dbReference type="InterPro" id="IPR003156">
    <property type="entry name" value="DHHA1_dom"/>
</dbReference>
<organism evidence="10 11">
    <name type="scientific">Jeotgalibaca porci</name>
    <dbReference type="NCBI Taxonomy" id="1868793"/>
    <lineage>
        <taxon>Bacteria</taxon>
        <taxon>Bacillati</taxon>
        <taxon>Bacillota</taxon>
        <taxon>Bacilli</taxon>
        <taxon>Lactobacillales</taxon>
        <taxon>Carnobacteriaceae</taxon>
        <taxon>Jeotgalibaca</taxon>
    </lineage>
</organism>
<dbReference type="GeneID" id="94551736"/>
<evidence type="ECO:0000256" key="2">
    <source>
        <dbReference type="ARBA" id="ARBA00019841"/>
    </source>
</evidence>
<evidence type="ECO:0000259" key="6">
    <source>
        <dbReference type="Pfam" id="PF01368"/>
    </source>
</evidence>
<keyword evidence="5 10" id="KW-0269">Exonuclease</keyword>
<dbReference type="Gene3D" id="3.90.1640.30">
    <property type="match status" value="1"/>
</dbReference>
<dbReference type="KEGG" id="jpo:G7058_00510"/>
<dbReference type="InterPro" id="IPR041122">
    <property type="entry name" value="RecJ_OB"/>
</dbReference>
<dbReference type="Pfam" id="PF10141">
    <property type="entry name" value="ssDNA-exonuc_C"/>
    <property type="match status" value="1"/>
</dbReference>
<dbReference type="GO" id="GO:0008409">
    <property type="term" value="F:5'-3' exonuclease activity"/>
    <property type="evidence" value="ECO:0007669"/>
    <property type="project" value="InterPro"/>
</dbReference>
<evidence type="ECO:0000259" key="9">
    <source>
        <dbReference type="Pfam" id="PF17768"/>
    </source>
</evidence>
<dbReference type="GO" id="GO:0003676">
    <property type="term" value="F:nucleic acid binding"/>
    <property type="evidence" value="ECO:0007669"/>
    <property type="project" value="InterPro"/>
</dbReference>
<gene>
    <name evidence="10" type="primary">recJ</name>
    <name evidence="10" type="ORF">G7058_00510</name>
</gene>
<comment type="similarity">
    <text evidence="1">Belongs to the RecJ family.</text>
</comment>
<feature type="domain" description="Single-stranded-DNA-specific exonuclease RecJ C-terminal" evidence="8">
    <location>
        <begin position="568"/>
        <end position="769"/>
    </location>
</feature>
<dbReference type="GO" id="GO:0006281">
    <property type="term" value="P:DNA repair"/>
    <property type="evidence" value="ECO:0007669"/>
    <property type="project" value="InterPro"/>
</dbReference>
<dbReference type="Gene3D" id="3.10.310.30">
    <property type="match status" value="1"/>
</dbReference>
<name>A0A6G7WEP1_9LACT</name>
<feature type="domain" description="DHHA1" evidence="7">
    <location>
        <begin position="348"/>
        <end position="440"/>
    </location>
</feature>
<keyword evidence="4" id="KW-0378">Hydrolase</keyword>
<dbReference type="GO" id="GO:0006310">
    <property type="term" value="P:DNA recombination"/>
    <property type="evidence" value="ECO:0007669"/>
    <property type="project" value="InterPro"/>
</dbReference>
<dbReference type="InterPro" id="IPR004610">
    <property type="entry name" value="RecJ"/>
</dbReference>
<dbReference type="SUPFAM" id="SSF64182">
    <property type="entry name" value="DHH phosphoesterases"/>
    <property type="match status" value="1"/>
</dbReference>
<dbReference type="AlphaFoldDB" id="A0A6G7WEP1"/>
<dbReference type="Pfam" id="PF17768">
    <property type="entry name" value="RecJ_OB"/>
    <property type="match status" value="1"/>
</dbReference>
<dbReference type="RefSeq" id="WP_166061721.1">
    <property type="nucleotide sequence ID" value="NZ_CP049889.1"/>
</dbReference>
<evidence type="ECO:0000256" key="1">
    <source>
        <dbReference type="ARBA" id="ARBA00005915"/>
    </source>
</evidence>
<dbReference type="Pfam" id="PF02272">
    <property type="entry name" value="DHHA1"/>
    <property type="match status" value="1"/>
</dbReference>
<evidence type="ECO:0000256" key="3">
    <source>
        <dbReference type="ARBA" id="ARBA00022722"/>
    </source>
</evidence>
<proteinExistence type="inferred from homology"/>
<dbReference type="PANTHER" id="PTHR30255:SF2">
    <property type="entry name" value="SINGLE-STRANDED-DNA-SPECIFIC EXONUCLEASE RECJ"/>
    <property type="match status" value="1"/>
</dbReference>
<sequence>MLNARLNWQLKEKSFQDESLVALKKNTSYSDAFLLLCIQRGLETKEQVAHFIQPTDEVFHDPHLMHDMAVAVKRITRAIENGESIVVYGDYDADGITSTTILVEAIEILGGNVSFYLPNRFKDGYGPNSTVFKQLIEEGAELIITCDNGVSGHEAIDLAMKLGTDVIVTDHHELPEVLPEAYCIIHPRHPEGAYPFGDLSGAGVALKVAAALFERTPYEFLDVAAIGTVSDLVSLTDENRWIVQHGIEALKNTERMGLHLLLEKASVSLDAISEETIGFVIGPRLNALGRLHNASPGVHLLLSFDEEELAEIVENIQQTNSKRQEIVSSIFESAINKVKQWEELPDIIILNDDSWHEGVLGIVASRIVEETGRPTILLHSNPETGIAKGSGRSIGSFHLFEALSSCSDYLLKFGGHTMAAGMSVNTENIPQLLTAMNEYAAPLHDEIVKGDLIQIDEILTLSDVNIDLLKEIELLRPFGTDNPKPIFGFEDVPATNVKKIGADLKHLKLIFQSENDSLDVIGFNKGHLAAHLDNQNAVSAVGELSINTWRDISKPQLQLKDVKVDTAQYFDRRQSKFDPESLKHTNSVYLFFNQKFFDKASEELPPQSVAVLLESEEEIPAFSSDLVNLVILDCPTNLDILSQFLARHPFDNYFVYAYPIDLIQAQGMPTKDVFARTYKYLYSKKDIPVREKINDLATFLKIDKNILIFVIQVFLEAKFVTIDYGVLNPVPNPPKQVLTETAVYKKRYKKLQSERMFIYSSFADLSNWLKK</sequence>
<evidence type="ECO:0000259" key="7">
    <source>
        <dbReference type="Pfam" id="PF02272"/>
    </source>
</evidence>
<keyword evidence="11" id="KW-1185">Reference proteome</keyword>
<reference evidence="10 11" key="1">
    <citation type="journal article" date="2017" name="Int. J. Syst. Evol. Microbiol.">
        <title>Jeotgalibaca porci sp. nov. and Jeotgalibaca arthritidis sp. nov., isolated from pigs, and emended description of the genus Jeotgalibaca.</title>
        <authorList>
            <person name="Zamora L."/>
            <person name="Perez-Sancho M."/>
            <person name="Dominguez L."/>
            <person name="Fernandez-Garayzabal J.F."/>
            <person name="Vela A.I."/>
        </authorList>
    </citation>
    <scope>NUCLEOTIDE SEQUENCE [LARGE SCALE GENOMIC DNA]</scope>
    <source>
        <strain evidence="10 11">CCUG 69148</strain>
    </source>
</reference>
<dbReference type="PANTHER" id="PTHR30255">
    <property type="entry name" value="SINGLE-STRANDED-DNA-SPECIFIC EXONUCLEASE RECJ"/>
    <property type="match status" value="1"/>
</dbReference>
<feature type="domain" description="DDH" evidence="6">
    <location>
        <begin position="84"/>
        <end position="228"/>
    </location>
</feature>
<evidence type="ECO:0000259" key="8">
    <source>
        <dbReference type="Pfam" id="PF10141"/>
    </source>
</evidence>
<accession>A0A6G7WEP1</accession>
<feature type="domain" description="RecJ OB" evidence="9">
    <location>
        <begin position="455"/>
        <end position="561"/>
    </location>
</feature>
<evidence type="ECO:0000256" key="5">
    <source>
        <dbReference type="ARBA" id="ARBA00022839"/>
    </source>
</evidence>
<dbReference type="NCBIfam" id="TIGR00644">
    <property type="entry name" value="recJ"/>
    <property type="match status" value="1"/>
</dbReference>
<evidence type="ECO:0000256" key="4">
    <source>
        <dbReference type="ARBA" id="ARBA00022801"/>
    </source>
</evidence>
<dbReference type="Proteomes" id="UP000501830">
    <property type="component" value="Chromosome"/>
</dbReference>
<protein>
    <recommendedName>
        <fullName evidence="2">Single-stranded-DNA-specific exonuclease RecJ</fullName>
    </recommendedName>
</protein>
<dbReference type="Pfam" id="PF01368">
    <property type="entry name" value="DHH"/>
    <property type="match status" value="1"/>
</dbReference>
<evidence type="ECO:0000313" key="10">
    <source>
        <dbReference type="EMBL" id="QIK50677.1"/>
    </source>
</evidence>
<dbReference type="InterPro" id="IPR018779">
    <property type="entry name" value="RecJ_C"/>
</dbReference>
<dbReference type="InterPro" id="IPR038763">
    <property type="entry name" value="DHH_sf"/>
</dbReference>